<sequence>MLFDLDYILEWINPEPPEEYFSFWVSPCTLKFENVYDLQIEIDRYRTNMPAVDDLELVNVENEIYQWHMGLSEGYISFKSSGFKQFIRKKPILTRRQFLSLAERNGISFSEQTD</sequence>
<protein>
    <submittedName>
        <fullName evidence="1">Uncharacterized protein</fullName>
    </submittedName>
</protein>
<dbReference type="RefSeq" id="WP_089035988.1">
    <property type="nucleotide sequence ID" value="NZ_RKIL01000002.1"/>
</dbReference>
<dbReference type="KEGG" id="nei:BG910_05565"/>
<gene>
    <name evidence="1" type="ORF">BG910_05565</name>
</gene>
<accession>A0A220S1N6</accession>
<organism evidence="1 2">
    <name type="scientific">Neisseria chenwenguii</name>
    <dbReference type="NCBI Taxonomy" id="1853278"/>
    <lineage>
        <taxon>Bacteria</taxon>
        <taxon>Pseudomonadati</taxon>
        <taxon>Pseudomonadota</taxon>
        <taxon>Betaproteobacteria</taxon>
        <taxon>Neisseriales</taxon>
        <taxon>Neisseriaceae</taxon>
        <taxon>Neisseria</taxon>
    </lineage>
</organism>
<proteinExistence type="predicted"/>
<dbReference type="EMBL" id="CP022278">
    <property type="protein sequence ID" value="ASK27278.1"/>
    <property type="molecule type" value="Genomic_DNA"/>
</dbReference>
<keyword evidence="2" id="KW-1185">Reference proteome</keyword>
<dbReference type="AlphaFoldDB" id="A0A220S1N6"/>
<name>A0A220S1N6_9NEIS</name>
<dbReference type="OrthoDB" id="7060651at2"/>
<evidence type="ECO:0000313" key="1">
    <source>
        <dbReference type="EMBL" id="ASK27278.1"/>
    </source>
</evidence>
<dbReference type="Proteomes" id="UP000198238">
    <property type="component" value="Chromosome"/>
</dbReference>
<reference evidence="1 2" key="1">
    <citation type="submission" date="2017-06" db="EMBL/GenBank/DDBJ databases">
        <title>Neisseria chenwenguii sp. nov., isolated from the intestinal contents of Tibetan Plateau Pika in Yushu, Qinghai Province, China.</title>
        <authorList>
            <person name="Zhang G."/>
        </authorList>
    </citation>
    <scope>NUCLEOTIDE SEQUENCE [LARGE SCALE GENOMIC DNA]</scope>
    <source>
        <strain evidence="1 2">10023</strain>
    </source>
</reference>
<evidence type="ECO:0000313" key="2">
    <source>
        <dbReference type="Proteomes" id="UP000198238"/>
    </source>
</evidence>